<dbReference type="Proteomes" id="UP000619078">
    <property type="component" value="Unassembled WGS sequence"/>
</dbReference>
<evidence type="ECO:0000256" key="4">
    <source>
        <dbReference type="ARBA" id="ARBA00022989"/>
    </source>
</evidence>
<keyword evidence="4 6" id="KW-1133">Transmembrane helix</keyword>
<dbReference type="AlphaFoldDB" id="A0A926S0M4"/>
<dbReference type="PANTHER" id="PTHR13353">
    <property type="entry name" value="TRANSMEMBRANE PROTEIN 19"/>
    <property type="match status" value="1"/>
</dbReference>
<accession>A0A926S0M4</accession>
<name>A0A926S0M4_9SPHI</name>
<dbReference type="RefSeq" id="WP_191160753.1">
    <property type="nucleotide sequence ID" value="NZ_JACWMX010000001.1"/>
</dbReference>
<organism evidence="7 8">
    <name type="scientific">Mucilaginibacter glaciei</name>
    <dbReference type="NCBI Taxonomy" id="2772109"/>
    <lineage>
        <taxon>Bacteria</taxon>
        <taxon>Pseudomonadati</taxon>
        <taxon>Bacteroidota</taxon>
        <taxon>Sphingobacteriia</taxon>
        <taxon>Sphingobacteriales</taxon>
        <taxon>Sphingobacteriaceae</taxon>
        <taxon>Mucilaginibacter</taxon>
    </lineage>
</organism>
<evidence type="ECO:0000256" key="2">
    <source>
        <dbReference type="ARBA" id="ARBA00009012"/>
    </source>
</evidence>
<keyword evidence="8" id="KW-1185">Reference proteome</keyword>
<keyword evidence="3 6" id="KW-0812">Transmembrane</keyword>
<proteinExistence type="inferred from homology"/>
<feature type="transmembrane region" description="Helical" evidence="6">
    <location>
        <begin position="39"/>
        <end position="63"/>
    </location>
</feature>
<dbReference type="PANTHER" id="PTHR13353:SF5">
    <property type="entry name" value="TRANSMEMBRANE PROTEIN 19"/>
    <property type="match status" value="1"/>
</dbReference>
<dbReference type="GO" id="GO:0016020">
    <property type="term" value="C:membrane"/>
    <property type="evidence" value="ECO:0007669"/>
    <property type="project" value="UniProtKB-SubCell"/>
</dbReference>
<feature type="transmembrane region" description="Helical" evidence="6">
    <location>
        <begin position="217"/>
        <end position="235"/>
    </location>
</feature>
<evidence type="ECO:0000256" key="3">
    <source>
        <dbReference type="ARBA" id="ARBA00022692"/>
    </source>
</evidence>
<comment type="similarity">
    <text evidence="2">Belongs to the TMEM19 family.</text>
</comment>
<gene>
    <name evidence="7" type="ORF">IDJ76_03490</name>
</gene>
<comment type="subcellular location">
    <subcellularLocation>
        <location evidence="1">Membrane</location>
        <topology evidence="1">Multi-pass membrane protein</topology>
    </subcellularLocation>
</comment>
<reference evidence="7" key="1">
    <citation type="submission" date="2020-09" db="EMBL/GenBank/DDBJ databases">
        <title>Novel species of Mucilaginibacter isolated from a glacier on the Tibetan Plateau.</title>
        <authorList>
            <person name="Liu Q."/>
            <person name="Xin Y.-H."/>
        </authorList>
    </citation>
    <scope>NUCLEOTIDE SEQUENCE</scope>
    <source>
        <strain evidence="7">ZB1P21</strain>
    </source>
</reference>
<feature type="transmembrane region" description="Helical" evidence="6">
    <location>
        <begin position="110"/>
        <end position="135"/>
    </location>
</feature>
<protein>
    <submittedName>
        <fullName evidence="7">DUF92 domain-containing protein</fullName>
    </submittedName>
</protein>
<evidence type="ECO:0000256" key="6">
    <source>
        <dbReference type="SAM" id="Phobius"/>
    </source>
</evidence>
<feature type="transmembrane region" description="Helical" evidence="6">
    <location>
        <begin position="156"/>
        <end position="176"/>
    </location>
</feature>
<evidence type="ECO:0000313" key="7">
    <source>
        <dbReference type="EMBL" id="MBD1392153.1"/>
    </source>
</evidence>
<comment type="caution">
    <text evidence="7">The sequence shown here is derived from an EMBL/GenBank/DDBJ whole genome shotgun (WGS) entry which is preliminary data.</text>
</comment>
<dbReference type="EMBL" id="JACWMX010000001">
    <property type="protein sequence ID" value="MBD1392153.1"/>
    <property type="molecule type" value="Genomic_DNA"/>
</dbReference>
<feature type="transmembrane region" description="Helical" evidence="6">
    <location>
        <begin position="84"/>
        <end position="104"/>
    </location>
</feature>
<evidence type="ECO:0000256" key="1">
    <source>
        <dbReference type="ARBA" id="ARBA00004141"/>
    </source>
</evidence>
<keyword evidence="5 6" id="KW-0472">Membrane</keyword>
<dbReference type="InterPro" id="IPR002794">
    <property type="entry name" value="DUF92_TMEM19"/>
</dbReference>
<sequence>MSTLDVISLTAIIAAMLATYKSGKLTPAGTITGGLVAFIIYIGSGLTGIVMLGAFFILSVWATSHKKNEKRKLSTGQQHSEKRTAGQVVANGGVAALLGLAAHLMPHQSALLVILMTAALASATADTLSSELGTVYGRRFYNIITLKPGEKGRDGVISLEGTLAGIIGSAIIAVTYSIIFRWNLTCLFIIIAGTIGNLSDSVLGATLERKGHLNNNAVNFLNTAIAAVSCWVMIIL</sequence>
<feature type="transmembrane region" description="Helical" evidence="6">
    <location>
        <begin position="182"/>
        <end position="205"/>
    </location>
</feature>
<evidence type="ECO:0000313" key="8">
    <source>
        <dbReference type="Proteomes" id="UP000619078"/>
    </source>
</evidence>
<evidence type="ECO:0000256" key="5">
    <source>
        <dbReference type="ARBA" id="ARBA00023136"/>
    </source>
</evidence>
<dbReference type="Pfam" id="PF01940">
    <property type="entry name" value="DUF92"/>
    <property type="match status" value="1"/>
</dbReference>